<name>A0A5A7PBS6_STRAF</name>
<gene>
    <name evidence="8" type="ORF">STAS_05891</name>
</gene>
<protein>
    <submittedName>
        <fullName evidence="8">Cytochrome P450 monooxygenase CYP701A16</fullName>
    </submittedName>
</protein>
<dbReference type="Proteomes" id="UP000325081">
    <property type="component" value="Unassembled WGS sequence"/>
</dbReference>
<dbReference type="GO" id="GO:0052615">
    <property type="term" value="F:ent-kaurene oxidase activity"/>
    <property type="evidence" value="ECO:0007669"/>
    <property type="project" value="InterPro"/>
</dbReference>
<dbReference type="PANTHER" id="PTHR47283">
    <property type="entry name" value="ENT-KAURENE OXIDASE, CHLOROPLASTIC"/>
    <property type="match status" value="1"/>
</dbReference>
<keyword evidence="8" id="KW-0503">Monooxygenase</keyword>
<reference evidence="9" key="1">
    <citation type="journal article" date="2019" name="Curr. Biol.">
        <title>Genome Sequence of Striga asiatica Provides Insight into the Evolution of Plant Parasitism.</title>
        <authorList>
            <person name="Yoshida S."/>
            <person name="Kim S."/>
            <person name="Wafula E.K."/>
            <person name="Tanskanen J."/>
            <person name="Kim Y.M."/>
            <person name="Honaas L."/>
            <person name="Yang Z."/>
            <person name="Spallek T."/>
            <person name="Conn C.E."/>
            <person name="Ichihashi Y."/>
            <person name="Cheong K."/>
            <person name="Cui S."/>
            <person name="Der J.P."/>
            <person name="Gundlach H."/>
            <person name="Jiao Y."/>
            <person name="Hori C."/>
            <person name="Ishida J.K."/>
            <person name="Kasahara H."/>
            <person name="Kiba T."/>
            <person name="Kim M.S."/>
            <person name="Koo N."/>
            <person name="Laohavisit A."/>
            <person name="Lee Y.H."/>
            <person name="Lumba S."/>
            <person name="McCourt P."/>
            <person name="Mortimer J.C."/>
            <person name="Mutuku J.M."/>
            <person name="Nomura T."/>
            <person name="Sasaki-Sekimoto Y."/>
            <person name="Seto Y."/>
            <person name="Wang Y."/>
            <person name="Wakatake T."/>
            <person name="Sakakibara H."/>
            <person name="Demura T."/>
            <person name="Yamaguchi S."/>
            <person name="Yoneyama K."/>
            <person name="Manabe R.I."/>
            <person name="Nelson D.C."/>
            <person name="Schulman A.H."/>
            <person name="Timko M.P."/>
            <person name="dePamphilis C.W."/>
            <person name="Choi D."/>
            <person name="Shirasu K."/>
        </authorList>
    </citation>
    <scope>NUCLEOTIDE SEQUENCE [LARGE SCALE GENOMIC DNA]</scope>
    <source>
        <strain evidence="9">cv. UVA1</strain>
    </source>
</reference>
<dbReference type="GO" id="GO:0020037">
    <property type="term" value="F:heme binding"/>
    <property type="evidence" value="ECO:0007669"/>
    <property type="project" value="InterPro"/>
</dbReference>
<evidence type="ECO:0000256" key="6">
    <source>
        <dbReference type="ARBA" id="ARBA00023136"/>
    </source>
</evidence>
<evidence type="ECO:0000313" key="8">
    <source>
        <dbReference type="EMBL" id="GER29986.1"/>
    </source>
</evidence>
<dbReference type="Pfam" id="PF00067">
    <property type="entry name" value="p450"/>
    <property type="match status" value="1"/>
</dbReference>
<evidence type="ECO:0000256" key="1">
    <source>
        <dbReference type="ARBA" id="ARBA00004167"/>
    </source>
</evidence>
<dbReference type="AlphaFoldDB" id="A0A5A7PBS6"/>
<dbReference type="SUPFAM" id="SSF48264">
    <property type="entry name" value="Cytochrome P450"/>
    <property type="match status" value="1"/>
</dbReference>
<evidence type="ECO:0000256" key="3">
    <source>
        <dbReference type="ARBA" id="ARBA00022692"/>
    </source>
</evidence>
<keyword evidence="7" id="KW-0349">Heme</keyword>
<keyword evidence="4" id="KW-1133">Transmembrane helix</keyword>
<organism evidence="8 9">
    <name type="scientific">Striga asiatica</name>
    <name type="common">Asiatic witchweed</name>
    <name type="synonym">Buchnera asiatica</name>
    <dbReference type="NCBI Taxonomy" id="4170"/>
    <lineage>
        <taxon>Eukaryota</taxon>
        <taxon>Viridiplantae</taxon>
        <taxon>Streptophyta</taxon>
        <taxon>Embryophyta</taxon>
        <taxon>Tracheophyta</taxon>
        <taxon>Spermatophyta</taxon>
        <taxon>Magnoliopsida</taxon>
        <taxon>eudicotyledons</taxon>
        <taxon>Gunneridae</taxon>
        <taxon>Pentapetalae</taxon>
        <taxon>asterids</taxon>
        <taxon>lamiids</taxon>
        <taxon>Lamiales</taxon>
        <taxon>Orobanchaceae</taxon>
        <taxon>Buchnereae</taxon>
        <taxon>Striga</taxon>
    </lineage>
</organism>
<accession>A0A5A7PBS6</accession>
<dbReference type="GO" id="GO:0016709">
    <property type="term" value="F:oxidoreductase activity, acting on paired donors, with incorporation or reduction of molecular oxygen, NAD(P)H as one donor, and incorporation of one atom of oxygen"/>
    <property type="evidence" value="ECO:0007669"/>
    <property type="project" value="TreeGrafter"/>
</dbReference>
<keyword evidence="6" id="KW-0472">Membrane</keyword>
<comment type="cofactor">
    <cofactor evidence="7">
        <name>heme</name>
        <dbReference type="ChEBI" id="CHEBI:30413"/>
    </cofactor>
</comment>
<dbReference type="InterPro" id="IPR044225">
    <property type="entry name" value="KO_chloroplastic"/>
</dbReference>
<comment type="caution">
    <text evidence="8">The sequence shown here is derived from an EMBL/GenBank/DDBJ whole genome shotgun (WGS) entry which is preliminary data.</text>
</comment>
<dbReference type="PRINTS" id="PR00463">
    <property type="entry name" value="EP450I"/>
</dbReference>
<keyword evidence="3" id="KW-0812">Transmembrane</keyword>
<proteinExistence type="inferred from homology"/>
<dbReference type="InterPro" id="IPR001128">
    <property type="entry name" value="Cyt_P450"/>
</dbReference>
<evidence type="ECO:0000256" key="2">
    <source>
        <dbReference type="ARBA" id="ARBA00010617"/>
    </source>
</evidence>
<keyword evidence="5" id="KW-0560">Oxidoreductase</keyword>
<sequence>MSKHDICREKHDTCKERTNEVLDRIADCKSIHEKTKETTPRASPTNTKTMLDVVIREGPLLSMCSSLEIPGLPVIGNLLQLRNKKPYKTFIRWAEKYGPIYSIRVGSNTLVVLNSIDVAKEAMVTRFSSISKRKMSNAMNIISCDKNMIATSDYGEYHKTNKRHILNSMLGPNAQKRHQINRDTMIENTLKQLRACLKENPLAAVNFRKIFHSELFGLTSKQVFGHDVESIYVEKLRTTLSKQNIFEILVVDPMKGVLEVDWRDFFPYLKWIPNKSFENNVERIYSRRQAVMTVLIDEQKKRISRGEKVNCYLDYLLSEEKTLSEKQRLRLLWEAILASSDTVLVATEWAMFELAKDAERQDRLYREIQSVCGNEKITEKKLGELPFLSAVFHETLRKYSPAPIVPLRYVHEDTQIGGYHIRAGTEIAINIFGCNMDKKVWENPECWNPERFVDEKYEMMDLHKTMAFGAGKMVCPGALMAMLVSCLTIGRLVQDFEWRLKDGEEENVDMIGLMTQKLHPLHVVLKPRN</sequence>
<evidence type="ECO:0000256" key="5">
    <source>
        <dbReference type="ARBA" id="ARBA00023002"/>
    </source>
</evidence>
<dbReference type="GO" id="GO:0005783">
    <property type="term" value="C:endoplasmic reticulum"/>
    <property type="evidence" value="ECO:0007669"/>
    <property type="project" value="TreeGrafter"/>
</dbReference>
<feature type="binding site" description="axial binding residue" evidence="7">
    <location>
        <position position="475"/>
    </location>
    <ligand>
        <name>heme</name>
        <dbReference type="ChEBI" id="CHEBI:30413"/>
    </ligand>
    <ligandPart>
        <name>Fe</name>
        <dbReference type="ChEBI" id="CHEBI:18248"/>
    </ligandPart>
</feature>
<comment type="subcellular location">
    <subcellularLocation>
        <location evidence="1">Membrane</location>
        <topology evidence="1">Single-pass membrane protein</topology>
    </subcellularLocation>
</comment>
<dbReference type="PANTHER" id="PTHR47283:SF1">
    <property type="entry name" value="ENT-KAURENE OXIDASE, CHLOROPLASTIC"/>
    <property type="match status" value="1"/>
</dbReference>
<dbReference type="GO" id="GO:0010241">
    <property type="term" value="P:ent-kaurene oxidation to kaurenoic acid"/>
    <property type="evidence" value="ECO:0007669"/>
    <property type="project" value="InterPro"/>
</dbReference>
<dbReference type="GO" id="GO:0009707">
    <property type="term" value="C:chloroplast outer membrane"/>
    <property type="evidence" value="ECO:0007669"/>
    <property type="project" value="TreeGrafter"/>
</dbReference>
<dbReference type="InterPro" id="IPR002401">
    <property type="entry name" value="Cyt_P450_E_grp-I"/>
</dbReference>
<dbReference type="GO" id="GO:0005506">
    <property type="term" value="F:iron ion binding"/>
    <property type="evidence" value="ECO:0007669"/>
    <property type="project" value="InterPro"/>
</dbReference>
<keyword evidence="7" id="KW-0408">Iron</keyword>
<dbReference type="InterPro" id="IPR036396">
    <property type="entry name" value="Cyt_P450_sf"/>
</dbReference>
<keyword evidence="7" id="KW-0479">Metal-binding</keyword>
<dbReference type="EMBL" id="BKCP01004294">
    <property type="protein sequence ID" value="GER29986.1"/>
    <property type="molecule type" value="Genomic_DNA"/>
</dbReference>
<dbReference type="Gene3D" id="1.10.630.10">
    <property type="entry name" value="Cytochrome P450"/>
    <property type="match status" value="1"/>
</dbReference>
<comment type="similarity">
    <text evidence="2">Belongs to the cytochrome P450 family.</text>
</comment>
<evidence type="ECO:0000256" key="7">
    <source>
        <dbReference type="PIRSR" id="PIRSR602401-1"/>
    </source>
</evidence>
<evidence type="ECO:0000313" key="9">
    <source>
        <dbReference type="Proteomes" id="UP000325081"/>
    </source>
</evidence>
<dbReference type="GO" id="GO:0009686">
    <property type="term" value="P:gibberellin biosynthetic process"/>
    <property type="evidence" value="ECO:0007669"/>
    <property type="project" value="InterPro"/>
</dbReference>
<keyword evidence="9" id="KW-1185">Reference proteome</keyword>
<dbReference type="OrthoDB" id="2789670at2759"/>
<evidence type="ECO:0000256" key="4">
    <source>
        <dbReference type="ARBA" id="ARBA00022989"/>
    </source>
</evidence>
<dbReference type="CDD" id="cd11075">
    <property type="entry name" value="CYP77_89"/>
    <property type="match status" value="1"/>
</dbReference>